<keyword evidence="1" id="KW-0175">Coiled coil</keyword>
<feature type="region of interest" description="Disordered" evidence="2">
    <location>
        <begin position="17"/>
        <end position="57"/>
    </location>
</feature>
<dbReference type="EMBL" id="BKCJ010008067">
    <property type="protein sequence ID" value="GEU80379.1"/>
    <property type="molecule type" value="Genomic_DNA"/>
</dbReference>
<evidence type="ECO:0000256" key="2">
    <source>
        <dbReference type="SAM" id="MobiDB-lite"/>
    </source>
</evidence>
<accession>A0A6L2N470</accession>
<evidence type="ECO:0000256" key="1">
    <source>
        <dbReference type="SAM" id="Coils"/>
    </source>
</evidence>
<gene>
    <name evidence="3" type="ORF">Tci_052357</name>
</gene>
<feature type="compositionally biased region" description="Polar residues" evidence="2">
    <location>
        <begin position="18"/>
        <end position="40"/>
    </location>
</feature>
<sequence length="118" mass="12649">LLKLAPNSPEAQVFYQYGHSSSGDAPASSPTASLNATGRGSRTRPIGTVSGTGHGNNSGTAATWSKYKIILMGVIPENSLEVLKVLENNLESLKLLKNKLELLKVLENNLESMKLQEN</sequence>
<dbReference type="AlphaFoldDB" id="A0A6L2N470"/>
<evidence type="ECO:0000313" key="3">
    <source>
        <dbReference type="EMBL" id="GEU80379.1"/>
    </source>
</evidence>
<proteinExistence type="predicted"/>
<feature type="non-terminal residue" evidence="3">
    <location>
        <position position="1"/>
    </location>
</feature>
<feature type="coiled-coil region" evidence="1">
    <location>
        <begin position="83"/>
        <end position="116"/>
    </location>
</feature>
<organism evidence="3">
    <name type="scientific">Tanacetum cinerariifolium</name>
    <name type="common">Dalmatian daisy</name>
    <name type="synonym">Chrysanthemum cinerariifolium</name>
    <dbReference type="NCBI Taxonomy" id="118510"/>
    <lineage>
        <taxon>Eukaryota</taxon>
        <taxon>Viridiplantae</taxon>
        <taxon>Streptophyta</taxon>
        <taxon>Embryophyta</taxon>
        <taxon>Tracheophyta</taxon>
        <taxon>Spermatophyta</taxon>
        <taxon>Magnoliopsida</taxon>
        <taxon>eudicotyledons</taxon>
        <taxon>Gunneridae</taxon>
        <taxon>Pentapetalae</taxon>
        <taxon>asterids</taxon>
        <taxon>campanulids</taxon>
        <taxon>Asterales</taxon>
        <taxon>Asteraceae</taxon>
        <taxon>Asteroideae</taxon>
        <taxon>Anthemideae</taxon>
        <taxon>Anthemidinae</taxon>
        <taxon>Tanacetum</taxon>
    </lineage>
</organism>
<comment type="caution">
    <text evidence="3">The sequence shown here is derived from an EMBL/GenBank/DDBJ whole genome shotgun (WGS) entry which is preliminary data.</text>
</comment>
<name>A0A6L2N470_TANCI</name>
<reference evidence="3" key="1">
    <citation type="journal article" date="2019" name="Sci. Rep.">
        <title>Draft genome of Tanacetum cinerariifolium, the natural source of mosquito coil.</title>
        <authorList>
            <person name="Yamashiro T."/>
            <person name="Shiraishi A."/>
            <person name="Satake H."/>
            <person name="Nakayama K."/>
        </authorList>
    </citation>
    <scope>NUCLEOTIDE SEQUENCE</scope>
</reference>
<protein>
    <submittedName>
        <fullName evidence="3">Uncharacterized protein</fullName>
    </submittedName>
</protein>